<dbReference type="Pfam" id="PF10387">
    <property type="entry name" value="DUF2442"/>
    <property type="match status" value="1"/>
</dbReference>
<dbReference type="EMBL" id="FNRY01000001">
    <property type="protein sequence ID" value="SEB45576.1"/>
    <property type="molecule type" value="Genomic_DNA"/>
</dbReference>
<dbReference type="RefSeq" id="WP_091179848.1">
    <property type="nucleotide sequence ID" value="NZ_FNRY01000001.1"/>
</dbReference>
<proteinExistence type="predicted"/>
<dbReference type="InterPro" id="IPR018841">
    <property type="entry name" value="DUF2442"/>
</dbReference>
<organism evidence="1 2">
    <name type="scientific">Paramicrobacterium humi</name>
    <dbReference type="NCBI Taxonomy" id="640635"/>
    <lineage>
        <taxon>Bacteria</taxon>
        <taxon>Bacillati</taxon>
        <taxon>Actinomycetota</taxon>
        <taxon>Actinomycetes</taxon>
        <taxon>Micrococcales</taxon>
        <taxon>Microbacteriaceae</taxon>
        <taxon>Paramicrobacterium</taxon>
    </lineage>
</organism>
<keyword evidence="2" id="KW-1185">Reference proteome</keyword>
<protein>
    <recommendedName>
        <fullName evidence="3">DUF2442 domain-containing protein</fullName>
    </recommendedName>
</protein>
<accession>A0A1H4JI52</accession>
<dbReference type="OrthoDB" id="2613291at2"/>
<dbReference type="Proteomes" id="UP000199183">
    <property type="component" value="Unassembled WGS sequence"/>
</dbReference>
<name>A0A1H4JI52_9MICO</name>
<sequence>MSSLLRGSEAVDVAVTEDALTVTLSDGRCISAPLVWFPRLKSATASERADWELIGPGDGIHWPQVDEDVSVRWLLSGRC</sequence>
<gene>
    <name evidence="1" type="ORF">SAMN04489806_0704</name>
</gene>
<evidence type="ECO:0008006" key="3">
    <source>
        <dbReference type="Google" id="ProtNLM"/>
    </source>
</evidence>
<reference evidence="1 2" key="1">
    <citation type="submission" date="2016-10" db="EMBL/GenBank/DDBJ databases">
        <authorList>
            <person name="de Groot N.N."/>
        </authorList>
    </citation>
    <scope>NUCLEOTIDE SEQUENCE [LARGE SCALE GENOMIC DNA]</scope>
    <source>
        <strain evidence="1 2">DSM 21799</strain>
    </source>
</reference>
<dbReference type="STRING" id="640635.SAMN04489806_0704"/>
<evidence type="ECO:0000313" key="2">
    <source>
        <dbReference type="Proteomes" id="UP000199183"/>
    </source>
</evidence>
<dbReference type="Gene3D" id="3.30.2020.40">
    <property type="entry name" value="Uncharacterised protein PF10387, DUF2442"/>
    <property type="match status" value="1"/>
</dbReference>
<dbReference type="AlphaFoldDB" id="A0A1H4JI52"/>
<evidence type="ECO:0000313" key="1">
    <source>
        <dbReference type="EMBL" id="SEB45576.1"/>
    </source>
</evidence>